<keyword evidence="3" id="KW-0540">Nuclease</keyword>
<organism evidence="3 4">
    <name type="scientific">Desulfobaculum xiamenense</name>
    <dbReference type="NCBI Taxonomy" id="995050"/>
    <lineage>
        <taxon>Bacteria</taxon>
        <taxon>Pseudomonadati</taxon>
        <taxon>Thermodesulfobacteriota</taxon>
        <taxon>Desulfovibrionia</taxon>
        <taxon>Desulfovibrionales</taxon>
        <taxon>Desulfovibrionaceae</taxon>
        <taxon>Desulfobaculum</taxon>
    </lineage>
</organism>
<dbReference type="GO" id="GO:0004527">
    <property type="term" value="F:exonuclease activity"/>
    <property type="evidence" value="ECO:0007669"/>
    <property type="project" value="UniProtKB-KW"/>
</dbReference>
<dbReference type="Proteomes" id="UP000580856">
    <property type="component" value="Unassembled WGS sequence"/>
</dbReference>
<dbReference type="PANTHER" id="PTHR30337:SF7">
    <property type="entry name" value="PHOSPHOESTERASE"/>
    <property type="match status" value="1"/>
</dbReference>
<dbReference type="AlphaFoldDB" id="A0A846QR43"/>
<dbReference type="InterPro" id="IPR041796">
    <property type="entry name" value="Mre11_N"/>
</dbReference>
<dbReference type="InterPro" id="IPR050535">
    <property type="entry name" value="DNA_Repair-Maintenance_Comp"/>
</dbReference>
<reference evidence="3 4" key="1">
    <citation type="submission" date="2020-03" db="EMBL/GenBank/DDBJ databases">
        <title>Genomic Encyclopedia of Type Strains, Phase IV (KMG-IV): sequencing the most valuable type-strain genomes for metagenomic binning, comparative biology and taxonomic classification.</title>
        <authorList>
            <person name="Goeker M."/>
        </authorList>
    </citation>
    <scope>NUCLEOTIDE SEQUENCE [LARGE SCALE GENOMIC DNA]</scope>
    <source>
        <strain evidence="3 4">DSM 24233</strain>
    </source>
</reference>
<dbReference type="PIRSF" id="PIRSF033091">
    <property type="entry name" value="Pesterase_YhaO"/>
    <property type="match status" value="1"/>
</dbReference>
<keyword evidence="1" id="KW-0378">Hydrolase</keyword>
<dbReference type="Gene3D" id="3.60.21.10">
    <property type="match status" value="1"/>
</dbReference>
<name>A0A846QR43_9BACT</name>
<sequence length="418" mass="44657">MPSFIHAGDIHLDSPLKGLERYDGAPAEEVRAATRRALDTLVTYTLDEGIPLVVLAGDIYDGDWKDFQTGLFFASQMTRLRHGGVRVVMLHGNHDAASSITRHLPLPENVTVLDSRQPQTVVFDDLTVAVHGQSFPTPAVTENLAANYPTAIAGLFNIGLLHTAASGSEGHANYAPCSMADLAATGYDYWALGHVHDHKILGTEPPVVYCGCLQGRHIRETGPKGCVRVDVDASGHAVHTFVPMDVMRWASVAVDATDAATTHDIAERFATALGDELRAAEGRPLAVRLTITGACAAHAELSADPDRTAALIRHAATDASAARAWVEKIILATSAPVDVAALRSSNTPQGELLRYLDRLESGDENFDDLGFDIADLRTKLPAAIDLPDTSDPAVRSALVRDARELLLARIVAHSGDVA</sequence>
<dbReference type="InterPro" id="IPR029052">
    <property type="entry name" value="Metallo-depent_PP-like"/>
</dbReference>
<protein>
    <submittedName>
        <fullName evidence="3">DNA repair exonuclease SbcCD nuclease subunit</fullName>
    </submittedName>
</protein>
<comment type="caution">
    <text evidence="3">The sequence shown here is derived from an EMBL/GenBank/DDBJ whole genome shotgun (WGS) entry which is preliminary data.</text>
</comment>
<dbReference type="PANTHER" id="PTHR30337">
    <property type="entry name" value="COMPONENT OF ATP-DEPENDENT DSDNA EXONUCLEASE"/>
    <property type="match status" value="1"/>
</dbReference>
<evidence type="ECO:0000259" key="2">
    <source>
        <dbReference type="Pfam" id="PF00149"/>
    </source>
</evidence>
<dbReference type="RefSeq" id="WP_167942047.1">
    <property type="nucleotide sequence ID" value="NZ_JAATJA010000003.1"/>
</dbReference>
<dbReference type="InterPro" id="IPR004843">
    <property type="entry name" value="Calcineurin-like_PHP"/>
</dbReference>
<proteinExistence type="predicted"/>
<gene>
    <name evidence="3" type="ORF">GGQ74_002646</name>
</gene>
<dbReference type="InterPro" id="IPR014576">
    <property type="entry name" value="Pesterase_YhaO"/>
</dbReference>
<dbReference type="CDD" id="cd00840">
    <property type="entry name" value="MPP_Mre11_N"/>
    <property type="match status" value="1"/>
</dbReference>
<dbReference type="Pfam" id="PF00149">
    <property type="entry name" value="Metallophos"/>
    <property type="match status" value="1"/>
</dbReference>
<accession>A0A846QR43</accession>
<dbReference type="SUPFAM" id="SSF56300">
    <property type="entry name" value="Metallo-dependent phosphatases"/>
    <property type="match status" value="1"/>
</dbReference>
<dbReference type="EMBL" id="JAATJA010000003">
    <property type="protein sequence ID" value="NJB68952.1"/>
    <property type="molecule type" value="Genomic_DNA"/>
</dbReference>
<evidence type="ECO:0000313" key="4">
    <source>
        <dbReference type="Proteomes" id="UP000580856"/>
    </source>
</evidence>
<evidence type="ECO:0000313" key="3">
    <source>
        <dbReference type="EMBL" id="NJB68952.1"/>
    </source>
</evidence>
<keyword evidence="3" id="KW-0269">Exonuclease</keyword>
<feature type="domain" description="Calcineurin-like phosphoesterase" evidence="2">
    <location>
        <begin position="4"/>
        <end position="197"/>
    </location>
</feature>
<evidence type="ECO:0000256" key="1">
    <source>
        <dbReference type="ARBA" id="ARBA00022801"/>
    </source>
</evidence>
<keyword evidence="4" id="KW-1185">Reference proteome</keyword>